<keyword evidence="8" id="KW-1185">Reference proteome</keyword>
<dbReference type="InterPro" id="IPR050418">
    <property type="entry name" value="D-iso_2-hydroxyacid_DH_PdxB"/>
</dbReference>
<dbReference type="GO" id="GO:0051287">
    <property type="term" value="F:NAD binding"/>
    <property type="evidence" value="ECO:0007669"/>
    <property type="project" value="InterPro"/>
</dbReference>
<evidence type="ECO:0000256" key="1">
    <source>
        <dbReference type="ARBA" id="ARBA00005854"/>
    </source>
</evidence>
<dbReference type="InterPro" id="IPR006140">
    <property type="entry name" value="D-isomer_DH_NAD-bd"/>
</dbReference>
<dbReference type="AlphaFoldDB" id="A0A2T0XKF8"/>
<feature type="domain" description="D-isomer specific 2-hydroxyacid dehydrogenase NAD-binding" evidence="6">
    <location>
        <begin position="107"/>
        <end position="284"/>
    </location>
</feature>
<comment type="similarity">
    <text evidence="1 4">Belongs to the D-isomer specific 2-hydroxyacid dehydrogenase family.</text>
</comment>
<feature type="domain" description="D-isomer specific 2-hydroxyacid dehydrogenase catalytic" evidence="5">
    <location>
        <begin position="32"/>
        <end position="314"/>
    </location>
</feature>
<evidence type="ECO:0000313" key="8">
    <source>
        <dbReference type="Proteomes" id="UP000238308"/>
    </source>
</evidence>
<evidence type="ECO:0000259" key="5">
    <source>
        <dbReference type="Pfam" id="PF00389"/>
    </source>
</evidence>
<dbReference type="InterPro" id="IPR036291">
    <property type="entry name" value="NAD(P)-bd_dom_sf"/>
</dbReference>
<dbReference type="InterPro" id="IPR006139">
    <property type="entry name" value="D-isomer_2_OHA_DH_cat_dom"/>
</dbReference>
<sequence>MTKIVFLDSDTMPEHLPVPSWADEWINCPATPSDTASAVKALADATLCITNKVKITAAILQKSPKLRFVCVAATGYDCIDLQACREHGVTVSNVPGYSKQSVAEGVIGLIFALRRSMTHYQTRARQAWSNSKIFCVHGAPILNISGATLGIFGHGAIGGEVARLAKALGMNVLFGEHRGRHDIREGYVRFETLLAQSDVISLHCPLTEATRGMIGHAEIAHMKPGALLINTARGPLINEEAVLDGLKSKHLGGVALDVLAHEPPAAKHPLMDYDQDNLIITPHVTWASESGVNNLKQGILANLEAFKRGHPIHVVS</sequence>
<organism evidence="7 8">
    <name type="scientific">Jezberella montanilacus</name>
    <dbReference type="NCBI Taxonomy" id="323426"/>
    <lineage>
        <taxon>Bacteria</taxon>
        <taxon>Pseudomonadati</taxon>
        <taxon>Pseudomonadota</taxon>
        <taxon>Betaproteobacteria</taxon>
        <taxon>Burkholderiales</taxon>
        <taxon>Alcaligenaceae</taxon>
        <taxon>Jezberella</taxon>
    </lineage>
</organism>
<dbReference type="Proteomes" id="UP000238308">
    <property type="component" value="Unassembled WGS sequence"/>
</dbReference>
<dbReference type="PANTHER" id="PTHR43761:SF1">
    <property type="entry name" value="D-ISOMER SPECIFIC 2-HYDROXYACID DEHYDROGENASE CATALYTIC DOMAIN-CONTAINING PROTEIN-RELATED"/>
    <property type="match status" value="1"/>
</dbReference>
<dbReference type="SUPFAM" id="SSF52283">
    <property type="entry name" value="Formate/glycerate dehydrogenase catalytic domain-like"/>
    <property type="match status" value="1"/>
</dbReference>
<protein>
    <submittedName>
        <fullName evidence="7">Glycerate dehydrogenase</fullName>
    </submittedName>
</protein>
<keyword evidence="2 4" id="KW-0560">Oxidoreductase</keyword>
<dbReference type="Pfam" id="PF00389">
    <property type="entry name" value="2-Hacid_dh"/>
    <property type="match status" value="1"/>
</dbReference>
<keyword evidence="3" id="KW-0520">NAD</keyword>
<gene>
    <name evidence="7" type="ORF">BCM14_0868</name>
</gene>
<dbReference type="Pfam" id="PF02826">
    <property type="entry name" value="2-Hacid_dh_C"/>
    <property type="match status" value="1"/>
</dbReference>
<proteinExistence type="inferred from homology"/>
<evidence type="ECO:0000313" key="7">
    <source>
        <dbReference type="EMBL" id="PRY99423.1"/>
    </source>
</evidence>
<dbReference type="Gene3D" id="3.40.50.720">
    <property type="entry name" value="NAD(P)-binding Rossmann-like Domain"/>
    <property type="match status" value="2"/>
</dbReference>
<accession>A0A2T0XKF8</accession>
<evidence type="ECO:0000259" key="6">
    <source>
        <dbReference type="Pfam" id="PF02826"/>
    </source>
</evidence>
<evidence type="ECO:0000256" key="2">
    <source>
        <dbReference type="ARBA" id="ARBA00023002"/>
    </source>
</evidence>
<evidence type="ECO:0000256" key="3">
    <source>
        <dbReference type="ARBA" id="ARBA00023027"/>
    </source>
</evidence>
<dbReference type="PROSITE" id="PS00670">
    <property type="entry name" value="D_2_HYDROXYACID_DH_2"/>
    <property type="match status" value="1"/>
</dbReference>
<evidence type="ECO:0000256" key="4">
    <source>
        <dbReference type="RuleBase" id="RU003719"/>
    </source>
</evidence>
<dbReference type="SUPFAM" id="SSF51735">
    <property type="entry name" value="NAD(P)-binding Rossmann-fold domains"/>
    <property type="match status" value="1"/>
</dbReference>
<dbReference type="OrthoDB" id="9805416at2"/>
<dbReference type="GO" id="GO:0016616">
    <property type="term" value="F:oxidoreductase activity, acting on the CH-OH group of donors, NAD or NADP as acceptor"/>
    <property type="evidence" value="ECO:0007669"/>
    <property type="project" value="InterPro"/>
</dbReference>
<name>A0A2T0XKF8_9BURK</name>
<dbReference type="EMBL" id="PVTV01000011">
    <property type="protein sequence ID" value="PRY99423.1"/>
    <property type="molecule type" value="Genomic_DNA"/>
</dbReference>
<dbReference type="PROSITE" id="PS00671">
    <property type="entry name" value="D_2_HYDROXYACID_DH_3"/>
    <property type="match status" value="1"/>
</dbReference>
<comment type="caution">
    <text evidence="7">The sequence shown here is derived from an EMBL/GenBank/DDBJ whole genome shotgun (WGS) entry which is preliminary data.</text>
</comment>
<dbReference type="CDD" id="cd12162">
    <property type="entry name" value="2-Hacid_dh_4"/>
    <property type="match status" value="1"/>
</dbReference>
<dbReference type="RefSeq" id="WP_106226721.1">
    <property type="nucleotide sequence ID" value="NZ_PVTV01000011.1"/>
</dbReference>
<reference evidence="7 8" key="1">
    <citation type="submission" date="2018-03" db="EMBL/GenBank/DDBJ databases">
        <title>Genomic Encyclopedia of Type Strains, Phase III (KMG-III): the genomes of soil and plant-associated and newly described type strains.</title>
        <authorList>
            <person name="Whitman W."/>
        </authorList>
    </citation>
    <scope>NUCLEOTIDE SEQUENCE [LARGE SCALE GENOMIC DNA]</scope>
    <source>
        <strain evidence="7 8">MWH-P2sevCIIIb</strain>
    </source>
</reference>
<dbReference type="InterPro" id="IPR029753">
    <property type="entry name" value="D-isomer_DH_CS"/>
</dbReference>
<dbReference type="PANTHER" id="PTHR43761">
    <property type="entry name" value="D-ISOMER SPECIFIC 2-HYDROXYACID DEHYDROGENASE FAMILY PROTEIN (AFU_ORTHOLOGUE AFUA_1G13630)"/>
    <property type="match status" value="1"/>
</dbReference>